<comment type="caution">
    <text evidence="3">The sequence shown here is derived from an EMBL/GenBank/DDBJ whole genome shotgun (WGS) entry which is preliminary data.</text>
</comment>
<gene>
    <name evidence="3" type="ORF">EDD36DRAFT_479267</name>
</gene>
<name>A0AAN6IH55_9EURO</name>
<feature type="region of interest" description="Disordered" evidence="1">
    <location>
        <begin position="81"/>
        <end position="120"/>
    </location>
</feature>
<proteinExistence type="predicted"/>
<feature type="transmembrane region" description="Helical" evidence="2">
    <location>
        <begin position="50"/>
        <end position="72"/>
    </location>
</feature>
<keyword evidence="2" id="KW-0812">Transmembrane</keyword>
<keyword evidence="4" id="KW-1185">Reference proteome</keyword>
<organism evidence="3 4">
    <name type="scientific">Exophiala viscosa</name>
    <dbReference type="NCBI Taxonomy" id="2486360"/>
    <lineage>
        <taxon>Eukaryota</taxon>
        <taxon>Fungi</taxon>
        <taxon>Dikarya</taxon>
        <taxon>Ascomycota</taxon>
        <taxon>Pezizomycotina</taxon>
        <taxon>Eurotiomycetes</taxon>
        <taxon>Chaetothyriomycetidae</taxon>
        <taxon>Chaetothyriales</taxon>
        <taxon>Herpotrichiellaceae</taxon>
        <taxon>Exophiala</taxon>
    </lineage>
</organism>
<keyword evidence="2" id="KW-0472">Membrane</keyword>
<dbReference type="EMBL" id="MU404350">
    <property type="protein sequence ID" value="KAI1617376.1"/>
    <property type="molecule type" value="Genomic_DNA"/>
</dbReference>
<protein>
    <submittedName>
        <fullName evidence="3">Uncharacterized protein</fullName>
    </submittedName>
</protein>
<sequence>MRIPSKRMIYIWQCPVMLMSWSWLTFLLALTLHVVAPLAAREKQNDRNVALFYCVACAVVVLNFAWSSFWHYRIASLIRTQEEEGGSRRAVVPTDAESGSDSEKEQTTRSIAENLQIAQA</sequence>
<dbReference type="AlphaFoldDB" id="A0AAN6IH55"/>
<reference evidence="3" key="1">
    <citation type="journal article" date="2022" name="bioRxiv">
        <title>Deciphering the potential niche of two novel black yeast fungi from a biological soil crust based on their genomes, phenotypes, and melanin regulation.</title>
        <authorList>
            <consortium name="DOE Joint Genome Institute"/>
            <person name="Carr E.C."/>
            <person name="Barton Q."/>
            <person name="Grambo S."/>
            <person name="Sullivan M."/>
            <person name="Renfro C.M."/>
            <person name="Kuo A."/>
            <person name="Pangilinan J."/>
            <person name="Lipzen A."/>
            <person name="Keymanesh K."/>
            <person name="Savage E."/>
            <person name="Barry K."/>
            <person name="Grigoriev I.V."/>
            <person name="Riekhof W.R."/>
            <person name="Harris S.S."/>
        </authorList>
    </citation>
    <scope>NUCLEOTIDE SEQUENCE</scope>
    <source>
        <strain evidence="3">JF 03-4F</strain>
    </source>
</reference>
<dbReference type="Proteomes" id="UP001203852">
    <property type="component" value="Unassembled WGS sequence"/>
</dbReference>
<evidence type="ECO:0000256" key="1">
    <source>
        <dbReference type="SAM" id="MobiDB-lite"/>
    </source>
</evidence>
<evidence type="ECO:0000256" key="2">
    <source>
        <dbReference type="SAM" id="Phobius"/>
    </source>
</evidence>
<keyword evidence="2" id="KW-1133">Transmembrane helix</keyword>
<feature type="compositionally biased region" description="Polar residues" evidence="1">
    <location>
        <begin position="108"/>
        <end position="120"/>
    </location>
</feature>
<evidence type="ECO:0000313" key="3">
    <source>
        <dbReference type="EMBL" id="KAI1617376.1"/>
    </source>
</evidence>
<evidence type="ECO:0000313" key="4">
    <source>
        <dbReference type="Proteomes" id="UP001203852"/>
    </source>
</evidence>
<accession>A0AAN6IH55</accession>